<gene>
    <name evidence="2" type="ORF">BINO364_LOCUS4280</name>
</gene>
<dbReference type="OrthoDB" id="6930140at2759"/>
<reference evidence="2" key="1">
    <citation type="submission" date="2021-12" db="EMBL/GenBank/DDBJ databases">
        <authorList>
            <person name="Martin H S."/>
        </authorList>
    </citation>
    <scope>NUCLEOTIDE SEQUENCE</scope>
</reference>
<sequence length="246" mass="26990">MQLEYQLQSGSYRGKPEKFDPTKVGKKTVEGKPKRVEPASKDVAPPTALDKAKTPTPPKNTPMWADSVFGIDVAVRELHVNQEISPSFGRLPDIVEEVYSSLGGDDKNLNKQMTKKQEFCKSIASHDFNIPQPLYLFLKGIGEVKDATGKTVSLADHVLPSVVQQGFGGYHSGVIDANTHNLYEEIPCLGSCGDILMAETSDEAHPVPNFRVLPARIRATRSLNGYFGAIGTRKEEVLLNSLKIQL</sequence>
<dbReference type="EMBL" id="OV170232">
    <property type="protein sequence ID" value="CAH0717700.1"/>
    <property type="molecule type" value="Genomic_DNA"/>
</dbReference>
<dbReference type="Proteomes" id="UP000838878">
    <property type="component" value="Chromosome 12"/>
</dbReference>
<protein>
    <submittedName>
        <fullName evidence="2">Uncharacterized protein</fullName>
    </submittedName>
</protein>
<keyword evidence="3" id="KW-1185">Reference proteome</keyword>
<feature type="region of interest" description="Disordered" evidence="1">
    <location>
        <begin position="1"/>
        <end position="61"/>
    </location>
</feature>
<accession>A0A8J9VE44</accession>
<dbReference type="AlphaFoldDB" id="A0A8J9VE44"/>
<feature type="compositionally biased region" description="Basic and acidic residues" evidence="1">
    <location>
        <begin position="14"/>
        <end position="40"/>
    </location>
</feature>
<evidence type="ECO:0000313" key="3">
    <source>
        <dbReference type="Proteomes" id="UP000838878"/>
    </source>
</evidence>
<feature type="compositionally biased region" description="Polar residues" evidence="1">
    <location>
        <begin position="1"/>
        <end position="11"/>
    </location>
</feature>
<evidence type="ECO:0000256" key="1">
    <source>
        <dbReference type="SAM" id="MobiDB-lite"/>
    </source>
</evidence>
<feature type="non-terminal residue" evidence="2">
    <location>
        <position position="246"/>
    </location>
</feature>
<name>A0A8J9VE44_9NEOP</name>
<proteinExistence type="predicted"/>
<organism evidence="2 3">
    <name type="scientific">Brenthis ino</name>
    <name type="common">lesser marbled fritillary</name>
    <dbReference type="NCBI Taxonomy" id="405034"/>
    <lineage>
        <taxon>Eukaryota</taxon>
        <taxon>Metazoa</taxon>
        <taxon>Ecdysozoa</taxon>
        <taxon>Arthropoda</taxon>
        <taxon>Hexapoda</taxon>
        <taxon>Insecta</taxon>
        <taxon>Pterygota</taxon>
        <taxon>Neoptera</taxon>
        <taxon>Endopterygota</taxon>
        <taxon>Lepidoptera</taxon>
        <taxon>Glossata</taxon>
        <taxon>Ditrysia</taxon>
        <taxon>Papilionoidea</taxon>
        <taxon>Nymphalidae</taxon>
        <taxon>Heliconiinae</taxon>
        <taxon>Argynnini</taxon>
        <taxon>Brenthis</taxon>
    </lineage>
</organism>
<evidence type="ECO:0000313" key="2">
    <source>
        <dbReference type="EMBL" id="CAH0717700.1"/>
    </source>
</evidence>